<keyword evidence="1" id="KW-0812">Transmembrane</keyword>
<reference evidence="3" key="2">
    <citation type="journal article" date="2021" name="PeerJ">
        <title>Extensive microbial diversity within the chicken gut microbiome revealed by metagenomics and culture.</title>
        <authorList>
            <person name="Gilroy R."/>
            <person name="Ravi A."/>
            <person name="Getino M."/>
            <person name="Pursley I."/>
            <person name="Horton D.L."/>
            <person name="Alikhan N.F."/>
            <person name="Baker D."/>
            <person name="Gharbi K."/>
            <person name="Hall N."/>
            <person name="Watson M."/>
            <person name="Adriaenssens E.M."/>
            <person name="Foster-Nyarko E."/>
            <person name="Jarju S."/>
            <person name="Secka A."/>
            <person name="Antonio M."/>
            <person name="Oren A."/>
            <person name="Chaudhuri R.R."/>
            <person name="La Ragione R."/>
            <person name="Hildebrand F."/>
            <person name="Pallen M.J."/>
        </authorList>
    </citation>
    <scope>NUCLEOTIDE SEQUENCE</scope>
    <source>
        <strain evidence="3">CHK176-6737</strain>
    </source>
</reference>
<dbReference type="InterPro" id="IPR036938">
    <property type="entry name" value="PAP2/HPO_sf"/>
</dbReference>
<dbReference type="SUPFAM" id="SSF48317">
    <property type="entry name" value="Acid phosphatase/Vanadium-dependent haloperoxidase"/>
    <property type="match status" value="1"/>
</dbReference>
<evidence type="ECO:0000313" key="3">
    <source>
        <dbReference type="EMBL" id="HIU68707.1"/>
    </source>
</evidence>
<dbReference type="AlphaFoldDB" id="A0A9D1MTH7"/>
<dbReference type="InterPro" id="IPR000326">
    <property type="entry name" value="PAP2/HPO"/>
</dbReference>
<dbReference type="Pfam" id="PF01569">
    <property type="entry name" value="PAP2"/>
    <property type="match status" value="1"/>
</dbReference>
<comment type="caution">
    <text evidence="3">The sequence shown here is derived from an EMBL/GenBank/DDBJ whole genome shotgun (WGS) entry which is preliminary data.</text>
</comment>
<feature type="domain" description="Phosphatidic acid phosphatase type 2/haloperoxidase" evidence="2">
    <location>
        <begin position="137"/>
        <end position="263"/>
    </location>
</feature>
<evidence type="ECO:0000313" key="4">
    <source>
        <dbReference type="Proteomes" id="UP000824125"/>
    </source>
</evidence>
<feature type="transmembrane region" description="Helical" evidence="1">
    <location>
        <begin position="133"/>
        <end position="159"/>
    </location>
</feature>
<protein>
    <submittedName>
        <fullName evidence="3">Phosphatase PAP2 family protein</fullName>
    </submittedName>
</protein>
<evidence type="ECO:0000256" key="1">
    <source>
        <dbReference type="SAM" id="Phobius"/>
    </source>
</evidence>
<dbReference type="Proteomes" id="UP000824125">
    <property type="component" value="Unassembled WGS sequence"/>
</dbReference>
<keyword evidence="1" id="KW-1133">Transmembrane helix</keyword>
<dbReference type="Gene3D" id="1.20.144.10">
    <property type="entry name" value="Phosphatidic acid phosphatase type 2/haloperoxidase"/>
    <property type="match status" value="1"/>
</dbReference>
<accession>A0A9D1MTH7</accession>
<reference evidence="3" key="1">
    <citation type="submission" date="2020-10" db="EMBL/GenBank/DDBJ databases">
        <authorList>
            <person name="Gilroy R."/>
        </authorList>
    </citation>
    <scope>NUCLEOTIDE SEQUENCE</scope>
    <source>
        <strain evidence="3">CHK176-6737</strain>
    </source>
</reference>
<name>A0A9D1MTH7_9FIRM</name>
<sequence>MVKKYRPYILFFYAASVCALIAGAFVDLKLDIWLNDPSDAFSLWLQNTGEMPSRLICPFAGTVLFYTCEKKWQKAAGFLIAIGGSAYFGYYVGKYFFVEQYRMAFSILWGVGFGLFVLLFASKIRLSKDTAAALRTLAVAGIVVMAVQLCAIEGMKYLWGRVRFRDLLAAGSYDAFTPWYQINGINGNKSFPSGHTAGAAMSYLFMLLPYASEKWRKKYVLLFAGPFVYTSAVAFTRLVVGAHYLSDVAMGGIVGFTTVLIAMAVLEKNGQKWHLLPAV</sequence>
<dbReference type="EMBL" id="DVNM01000012">
    <property type="protein sequence ID" value="HIU68707.1"/>
    <property type="molecule type" value="Genomic_DNA"/>
</dbReference>
<proteinExistence type="predicted"/>
<feature type="transmembrane region" description="Helical" evidence="1">
    <location>
        <begin position="219"/>
        <end position="242"/>
    </location>
</feature>
<keyword evidence="1" id="KW-0472">Membrane</keyword>
<gene>
    <name evidence="3" type="ORF">IAD23_01965</name>
</gene>
<feature type="transmembrane region" description="Helical" evidence="1">
    <location>
        <begin position="103"/>
        <end position="121"/>
    </location>
</feature>
<feature type="transmembrane region" description="Helical" evidence="1">
    <location>
        <begin position="75"/>
        <end position="97"/>
    </location>
</feature>
<feature type="transmembrane region" description="Helical" evidence="1">
    <location>
        <begin position="7"/>
        <end position="26"/>
    </location>
</feature>
<dbReference type="SMART" id="SM00014">
    <property type="entry name" value="acidPPc"/>
    <property type="match status" value="1"/>
</dbReference>
<evidence type="ECO:0000259" key="2">
    <source>
        <dbReference type="SMART" id="SM00014"/>
    </source>
</evidence>
<feature type="transmembrane region" description="Helical" evidence="1">
    <location>
        <begin position="248"/>
        <end position="266"/>
    </location>
</feature>
<organism evidence="3 4">
    <name type="scientific">Candidatus Scybalenecus merdavium</name>
    <dbReference type="NCBI Taxonomy" id="2840939"/>
    <lineage>
        <taxon>Bacteria</taxon>
        <taxon>Bacillati</taxon>
        <taxon>Bacillota</taxon>
        <taxon>Clostridia</taxon>
        <taxon>Eubacteriales</taxon>
        <taxon>Oscillospiraceae</taxon>
        <taxon>Oscillospiraceae incertae sedis</taxon>
        <taxon>Candidatus Scybalenecus</taxon>
    </lineage>
</organism>